<accession>A0A6C0F5R9</accession>
<evidence type="ECO:0000313" key="2">
    <source>
        <dbReference type="EMBL" id="QHT35973.1"/>
    </source>
</evidence>
<protein>
    <submittedName>
        <fullName evidence="2">Uncharacterized protein</fullName>
    </submittedName>
</protein>
<organism evidence="2">
    <name type="scientific">viral metagenome</name>
    <dbReference type="NCBI Taxonomy" id="1070528"/>
    <lineage>
        <taxon>unclassified sequences</taxon>
        <taxon>metagenomes</taxon>
        <taxon>organismal metagenomes</taxon>
    </lineage>
</organism>
<keyword evidence="1" id="KW-1133">Transmembrane helix</keyword>
<name>A0A6C0F5R9_9ZZZZ</name>
<dbReference type="EMBL" id="MN739028">
    <property type="protein sequence ID" value="QHT35973.1"/>
    <property type="molecule type" value="Genomic_DNA"/>
</dbReference>
<evidence type="ECO:0000256" key="1">
    <source>
        <dbReference type="SAM" id="Phobius"/>
    </source>
</evidence>
<keyword evidence="1" id="KW-0472">Membrane</keyword>
<dbReference type="AlphaFoldDB" id="A0A6C0F5R9"/>
<feature type="transmembrane region" description="Helical" evidence="1">
    <location>
        <begin position="28"/>
        <end position="52"/>
    </location>
</feature>
<sequence length="104" mass="11299">MQFSNIADPISLTLAGMIMLSKPELQNAYSSIFVTVSGIIILVNLVQLINALPPILSTLPRIVTRVKFSHSSNKLLLIVVTPSGIIMFVKPEPEKAAFPILITV</sequence>
<keyword evidence="1" id="KW-0812">Transmembrane</keyword>
<proteinExistence type="predicted"/>
<reference evidence="2" key="1">
    <citation type="journal article" date="2020" name="Nature">
        <title>Giant virus diversity and host interactions through global metagenomics.</title>
        <authorList>
            <person name="Schulz F."/>
            <person name="Roux S."/>
            <person name="Paez-Espino D."/>
            <person name="Jungbluth S."/>
            <person name="Walsh D.A."/>
            <person name="Denef V.J."/>
            <person name="McMahon K.D."/>
            <person name="Konstantinidis K.T."/>
            <person name="Eloe-Fadrosh E.A."/>
            <person name="Kyrpides N.C."/>
            <person name="Woyke T."/>
        </authorList>
    </citation>
    <scope>NUCLEOTIDE SEQUENCE</scope>
    <source>
        <strain evidence="2">GVMAG-M-3300009182-46</strain>
    </source>
</reference>